<reference evidence="8 9" key="1">
    <citation type="submission" date="2023-01" db="EMBL/GenBank/DDBJ databases">
        <title>Sporosarcina sp. nov., isolated from Korean tranditional fermented seafood 'Jeotgal'.</title>
        <authorList>
            <person name="Yang A.-I."/>
        </authorList>
    </citation>
    <scope>NUCLEOTIDE SEQUENCE [LARGE SCALE GENOMIC DNA]</scope>
    <source>
        <strain evidence="8 9">B2O-1</strain>
    </source>
</reference>
<dbReference type="NCBIfam" id="NF005833">
    <property type="entry name" value="PRK07737.1"/>
    <property type="match status" value="1"/>
</dbReference>
<comment type="similarity">
    <text evidence="1 5">Belongs to the FliD family.</text>
</comment>
<name>A0ABZ0KYQ0_9BACL</name>
<sequence length="489" mass="53736">MRIGGLASGIDTESIIKDLMKAERIPLDKVTQKKQYFEWQLDDYRSVSRDLFKYKDNLFDNYALGRNYNQKNVSVSDSDIVSIKSKSNNDDFTGSIVVKQLAKSATIQGNAIPDSENLKAGTFSVKTPDGKTQDIVVKQGDTVENVIKQISEKTGARAFYDSASGKIGLTSKQSGGVEGAAGQPSVEGFIELSEVDDSGVLESLGLSSIPTNQKTAGIHAIASYNGLDIERNSNTFDLDGLEVTLKTKSDKPVTFEVTTDTEKIYDKVKSFVDDYNKIIEDLNAKIREPKFRNFQPLSTEQKADMKEKEIELWEEKAKSGTLRNDPEISSLLNELRTMLTESVDIGNGQSISLSEIGITTSKNYLDHGKLVIDETKLKEAISKDSGAVAKLFSNTGETPGELGIAHRMKKTVETSQKTIKDNAGSAGASTKSFDLGRTLDNMNKQIERFEDRMKMVESRYWKQFNAMENAIQRANAQSASLMSALGGGA</sequence>
<keyword evidence="9" id="KW-1185">Reference proteome</keyword>
<dbReference type="PANTHER" id="PTHR30288">
    <property type="entry name" value="FLAGELLAR CAP/ASSEMBLY PROTEIN FLID"/>
    <property type="match status" value="1"/>
</dbReference>
<accession>A0ABZ0KYQ0</accession>
<dbReference type="EMBL" id="CP116341">
    <property type="protein sequence ID" value="WOV85037.1"/>
    <property type="molecule type" value="Genomic_DNA"/>
</dbReference>
<comment type="function">
    <text evidence="5">Required for morphogenesis and for the elongation of the flagellar filament by facilitating polymerization of the flagellin monomers at the tip of growing filament. Forms a capping structure, which prevents flagellin subunits (transported through the central channel of the flagellum) from leaking out without polymerization at the distal end.</text>
</comment>
<keyword evidence="4 5" id="KW-0975">Bacterial flagellum</keyword>
<dbReference type="Pfam" id="PF07195">
    <property type="entry name" value="FliD_C"/>
    <property type="match status" value="1"/>
</dbReference>
<evidence type="ECO:0000313" key="8">
    <source>
        <dbReference type="EMBL" id="WOV85037.1"/>
    </source>
</evidence>
<dbReference type="InterPro" id="IPR010809">
    <property type="entry name" value="FliD_C"/>
</dbReference>
<comment type="subcellular location">
    <subcellularLocation>
        <location evidence="5">Secreted</location>
    </subcellularLocation>
    <subcellularLocation>
        <location evidence="5">Bacterial flagellum</location>
    </subcellularLocation>
</comment>
<dbReference type="PANTHER" id="PTHR30288:SF0">
    <property type="entry name" value="FLAGELLAR HOOK-ASSOCIATED PROTEIN 2"/>
    <property type="match status" value="1"/>
</dbReference>
<keyword evidence="8" id="KW-0966">Cell projection</keyword>
<keyword evidence="8" id="KW-0282">Flagellum</keyword>
<dbReference type="CDD" id="cd17039">
    <property type="entry name" value="Ubl_ubiquitin_like"/>
    <property type="match status" value="1"/>
</dbReference>
<dbReference type="RefSeq" id="WP_323692673.1">
    <property type="nucleotide sequence ID" value="NZ_CP116341.1"/>
</dbReference>
<dbReference type="InterPro" id="IPR040026">
    <property type="entry name" value="FliD"/>
</dbReference>
<gene>
    <name evidence="8" type="ORF">PGH26_03660</name>
</gene>
<evidence type="ECO:0000313" key="9">
    <source>
        <dbReference type="Proteomes" id="UP001303532"/>
    </source>
</evidence>
<evidence type="ECO:0000256" key="1">
    <source>
        <dbReference type="ARBA" id="ARBA00009764"/>
    </source>
</evidence>
<comment type="subunit">
    <text evidence="2 5">Homopentamer.</text>
</comment>
<proteinExistence type="inferred from homology"/>
<feature type="domain" description="Flagellar hook-associated protein 2 C-terminal" evidence="7">
    <location>
        <begin position="220"/>
        <end position="476"/>
    </location>
</feature>
<evidence type="ECO:0000259" key="7">
    <source>
        <dbReference type="Pfam" id="PF07195"/>
    </source>
</evidence>
<feature type="domain" description="Flagellar hook-associated protein 2 N-terminal" evidence="6">
    <location>
        <begin position="8"/>
        <end position="104"/>
    </location>
</feature>
<evidence type="ECO:0000256" key="2">
    <source>
        <dbReference type="ARBA" id="ARBA00011255"/>
    </source>
</evidence>
<evidence type="ECO:0000256" key="3">
    <source>
        <dbReference type="ARBA" id="ARBA00023054"/>
    </source>
</evidence>
<evidence type="ECO:0000256" key="5">
    <source>
        <dbReference type="RuleBase" id="RU362066"/>
    </source>
</evidence>
<evidence type="ECO:0000256" key="4">
    <source>
        <dbReference type="ARBA" id="ARBA00023143"/>
    </source>
</evidence>
<dbReference type="Pfam" id="PF02465">
    <property type="entry name" value="FliD_N"/>
    <property type="match status" value="1"/>
</dbReference>
<protein>
    <recommendedName>
        <fullName evidence="5">Flagellar hook-associated protein 2</fullName>
        <shortName evidence="5">HAP2</shortName>
    </recommendedName>
    <alternativeName>
        <fullName evidence="5">Flagellar cap protein</fullName>
    </alternativeName>
</protein>
<keyword evidence="5" id="KW-0964">Secreted</keyword>
<dbReference type="Proteomes" id="UP001303532">
    <property type="component" value="Chromosome"/>
</dbReference>
<keyword evidence="8" id="KW-0969">Cilium</keyword>
<evidence type="ECO:0000259" key="6">
    <source>
        <dbReference type="Pfam" id="PF02465"/>
    </source>
</evidence>
<keyword evidence="3" id="KW-0175">Coiled coil</keyword>
<dbReference type="InterPro" id="IPR003481">
    <property type="entry name" value="FliD_N"/>
</dbReference>
<organism evidence="8 9">
    <name type="scientific">Sporosarcina jeotgali</name>
    <dbReference type="NCBI Taxonomy" id="3020056"/>
    <lineage>
        <taxon>Bacteria</taxon>
        <taxon>Bacillati</taxon>
        <taxon>Bacillota</taxon>
        <taxon>Bacilli</taxon>
        <taxon>Bacillales</taxon>
        <taxon>Caryophanaceae</taxon>
        <taxon>Sporosarcina</taxon>
    </lineage>
</organism>